<evidence type="ECO:0000256" key="1">
    <source>
        <dbReference type="ARBA" id="ARBA00008857"/>
    </source>
</evidence>
<evidence type="ECO:0000259" key="6">
    <source>
        <dbReference type="PROSITE" id="PS51898"/>
    </source>
</evidence>
<sequence>MSVEKRPNGKWRARVRDASGRELARHFDRKVDAVRWETGARSSMARGDWIDPSRAKVTVGTWAEQWMTSQVQLKPSTRARYQVALRRQVLPSWSSTPLASVTFVGVGSWVQRLAASGLAPATIRYAHRVFSLVLAHAVDDGRISRNPAHRVRLPRVVSEEPVFLDHDQVAQLAEACGRYRLLVRFLAYTGLRWGEASALRVSRLDLTKRRVNVAVAYSEVSGKLIEGTPKSHQRRSVPVARFLVDELTTHIAGKPRDALVFTSPKGGPLRNTNFRPRVFQPAAVSLGLGDLTPHDLRHTAANLAVAAGANVKAVQRMLGHASASMTLDVYAGLFGDDLDAVADALDEAVAGRTADRKRTDDRGPDEEHR</sequence>
<dbReference type="PANTHER" id="PTHR30349">
    <property type="entry name" value="PHAGE INTEGRASE-RELATED"/>
    <property type="match status" value="1"/>
</dbReference>
<comment type="similarity">
    <text evidence="1">Belongs to the 'phage' integrase family.</text>
</comment>
<evidence type="ECO:0000256" key="5">
    <source>
        <dbReference type="SAM" id="MobiDB-lite"/>
    </source>
</evidence>
<dbReference type="InterPro" id="IPR013762">
    <property type="entry name" value="Integrase-like_cat_sf"/>
</dbReference>
<dbReference type="PROSITE" id="PS51898">
    <property type="entry name" value="TYR_RECOMBINASE"/>
    <property type="match status" value="1"/>
</dbReference>
<dbReference type="InterPro" id="IPR010998">
    <property type="entry name" value="Integrase_recombinase_N"/>
</dbReference>
<dbReference type="InterPro" id="IPR011010">
    <property type="entry name" value="DNA_brk_join_enz"/>
</dbReference>
<evidence type="ECO:0000259" key="7">
    <source>
        <dbReference type="PROSITE" id="PS51900"/>
    </source>
</evidence>
<evidence type="ECO:0000313" key="8">
    <source>
        <dbReference type="EMBL" id="GAA2509986.1"/>
    </source>
</evidence>
<organism evidence="8 9">
    <name type="scientific">Pilimelia columellifera subsp. columellifera</name>
    <dbReference type="NCBI Taxonomy" id="706583"/>
    <lineage>
        <taxon>Bacteria</taxon>
        <taxon>Bacillati</taxon>
        <taxon>Actinomycetota</taxon>
        <taxon>Actinomycetes</taxon>
        <taxon>Micromonosporales</taxon>
        <taxon>Micromonosporaceae</taxon>
        <taxon>Pilimelia</taxon>
    </lineage>
</organism>
<comment type="caution">
    <text evidence="8">The sequence shown here is derived from an EMBL/GenBank/DDBJ whole genome shotgun (WGS) entry which is preliminary data.</text>
</comment>
<reference evidence="9" key="1">
    <citation type="journal article" date="2019" name="Int. J. Syst. Evol. Microbiol.">
        <title>The Global Catalogue of Microorganisms (GCM) 10K type strain sequencing project: providing services to taxonomists for standard genome sequencing and annotation.</title>
        <authorList>
            <consortium name="The Broad Institute Genomics Platform"/>
            <consortium name="The Broad Institute Genome Sequencing Center for Infectious Disease"/>
            <person name="Wu L."/>
            <person name="Ma J."/>
        </authorList>
    </citation>
    <scope>NUCLEOTIDE SEQUENCE [LARGE SCALE GENOMIC DNA]</scope>
    <source>
        <strain evidence="9">JCM 3367</strain>
    </source>
</reference>
<evidence type="ECO:0000256" key="2">
    <source>
        <dbReference type="ARBA" id="ARBA00023125"/>
    </source>
</evidence>
<name>A0ABP6A644_9ACTN</name>
<evidence type="ECO:0000256" key="3">
    <source>
        <dbReference type="ARBA" id="ARBA00023172"/>
    </source>
</evidence>
<feature type="region of interest" description="Disordered" evidence="5">
    <location>
        <begin position="350"/>
        <end position="369"/>
    </location>
</feature>
<feature type="domain" description="Tyr recombinase" evidence="6">
    <location>
        <begin position="159"/>
        <end position="343"/>
    </location>
</feature>
<dbReference type="InterPro" id="IPR050090">
    <property type="entry name" value="Tyrosine_recombinase_XerCD"/>
</dbReference>
<protein>
    <submittedName>
        <fullName evidence="8">Site-specific integrase</fullName>
    </submittedName>
</protein>
<dbReference type="Gene3D" id="1.10.150.130">
    <property type="match status" value="1"/>
</dbReference>
<dbReference type="InterPro" id="IPR044068">
    <property type="entry name" value="CB"/>
</dbReference>
<accession>A0ABP6A644</accession>
<dbReference type="Pfam" id="PF00589">
    <property type="entry name" value="Phage_integrase"/>
    <property type="match status" value="1"/>
</dbReference>
<gene>
    <name evidence="8" type="ORF">GCM10010201_00730</name>
</gene>
<dbReference type="Proteomes" id="UP001499978">
    <property type="component" value="Unassembled WGS sequence"/>
</dbReference>
<evidence type="ECO:0000313" key="9">
    <source>
        <dbReference type="Proteomes" id="UP001499978"/>
    </source>
</evidence>
<dbReference type="Gene3D" id="1.10.443.10">
    <property type="entry name" value="Intergrase catalytic core"/>
    <property type="match status" value="1"/>
</dbReference>
<dbReference type="InterPro" id="IPR002104">
    <property type="entry name" value="Integrase_catalytic"/>
</dbReference>
<feature type="domain" description="Core-binding (CB)" evidence="7">
    <location>
        <begin position="57"/>
        <end position="138"/>
    </location>
</feature>
<proteinExistence type="inferred from homology"/>
<keyword evidence="3" id="KW-0233">DNA recombination</keyword>
<dbReference type="EMBL" id="BAAARY010000001">
    <property type="protein sequence ID" value="GAA2509986.1"/>
    <property type="molecule type" value="Genomic_DNA"/>
</dbReference>
<dbReference type="CDD" id="cd01189">
    <property type="entry name" value="INT_ICEBs1_C_like"/>
    <property type="match status" value="1"/>
</dbReference>
<feature type="compositionally biased region" description="Basic and acidic residues" evidence="5">
    <location>
        <begin position="353"/>
        <end position="369"/>
    </location>
</feature>
<keyword evidence="9" id="KW-1185">Reference proteome</keyword>
<keyword evidence="2 4" id="KW-0238">DNA-binding</keyword>
<dbReference type="PANTHER" id="PTHR30349:SF64">
    <property type="entry name" value="PROPHAGE INTEGRASE INTD-RELATED"/>
    <property type="match status" value="1"/>
</dbReference>
<dbReference type="SUPFAM" id="SSF56349">
    <property type="entry name" value="DNA breaking-rejoining enzymes"/>
    <property type="match status" value="1"/>
</dbReference>
<evidence type="ECO:0000256" key="4">
    <source>
        <dbReference type="PROSITE-ProRule" id="PRU01248"/>
    </source>
</evidence>
<dbReference type="RefSeq" id="WP_344166598.1">
    <property type="nucleotide sequence ID" value="NZ_BAAARY010000001.1"/>
</dbReference>
<dbReference type="PROSITE" id="PS51900">
    <property type="entry name" value="CB"/>
    <property type="match status" value="1"/>
</dbReference>